<evidence type="ECO:0000313" key="5">
    <source>
        <dbReference type="Proteomes" id="UP000622317"/>
    </source>
</evidence>
<keyword evidence="2" id="KW-1134">Transmembrane beta strand</keyword>
<dbReference type="SUPFAM" id="SSF56954">
    <property type="entry name" value="Outer membrane efflux proteins (OEP)"/>
    <property type="match status" value="1"/>
</dbReference>
<keyword evidence="2" id="KW-0472">Membrane</keyword>
<dbReference type="Pfam" id="PF02321">
    <property type="entry name" value="OEP"/>
    <property type="match status" value="2"/>
</dbReference>
<evidence type="ECO:0000256" key="3">
    <source>
        <dbReference type="SAM" id="MobiDB-lite"/>
    </source>
</evidence>
<feature type="signal peptide" evidence="2">
    <location>
        <begin position="1"/>
        <end position="29"/>
    </location>
</feature>
<dbReference type="Proteomes" id="UP000622317">
    <property type="component" value="Unassembled WGS sequence"/>
</dbReference>
<dbReference type="NCBIfam" id="TIGR01845">
    <property type="entry name" value="outer_NodT"/>
    <property type="match status" value="1"/>
</dbReference>
<comment type="subcellular location">
    <subcellularLocation>
        <location evidence="2">Cell membrane</location>
        <topology evidence="2">Lipid-anchor</topology>
    </subcellularLocation>
</comment>
<evidence type="ECO:0000256" key="2">
    <source>
        <dbReference type="RuleBase" id="RU362097"/>
    </source>
</evidence>
<dbReference type="Gene3D" id="1.20.1600.10">
    <property type="entry name" value="Outer membrane efflux proteins (OEP)"/>
    <property type="match status" value="1"/>
</dbReference>
<dbReference type="Gene3D" id="2.20.200.10">
    <property type="entry name" value="Outer membrane efflux proteins (OEP)"/>
    <property type="match status" value="1"/>
</dbReference>
<dbReference type="PROSITE" id="PS51257">
    <property type="entry name" value="PROKAR_LIPOPROTEIN"/>
    <property type="match status" value="1"/>
</dbReference>
<accession>A0A927F7Z3</accession>
<keyword evidence="2" id="KW-0564">Palmitate</keyword>
<dbReference type="GO" id="GO:0015562">
    <property type="term" value="F:efflux transmembrane transporter activity"/>
    <property type="evidence" value="ECO:0007669"/>
    <property type="project" value="InterPro"/>
</dbReference>
<dbReference type="InterPro" id="IPR003423">
    <property type="entry name" value="OMP_efflux"/>
</dbReference>
<evidence type="ECO:0000313" key="4">
    <source>
        <dbReference type="EMBL" id="MBD5780009.1"/>
    </source>
</evidence>
<dbReference type="EMBL" id="JACYFG010000032">
    <property type="protein sequence ID" value="MBD5780009.1"/>
    <property type="molecule type" value="Genomic_DNA"/>
</dbReference>
<dbReference type="PANTHER" id="PTHR30203:SF29">
    <property type="entry name" value="PROTEIN CYAE"/>
    <property type="match status" value="1"/>
</dbReference>
<proteinExistence type="inferred from homology"/>
<keyword evidence="2" id="KW-0732">Signal</keyword>
<reference evidence="4" key="1">
    <citation type="submission" date="2020-09" db="EMBL/GenBank/DDBJ databases">
        <title>Pelagicoccus enzymogenes sp. nov. with an EPS production, isolated from marine sediment.</title>
        <authorList>
            <person name="Feng X."/>
        </authorList>
    </citation>
    <scope>NUCLEOTIDE SEQUENCE</scope>
    <source>
        <strain evidence="4">NFK12</strain>
    </source>
</reference>
<keyword evidence="2" id="KW-0449">Lipoprotein</keyword>
<dbReference type="GO" id="GO:0005886">
    <property type="term" value="C:plasma membrane"/>
    <property type="evidence" value="ECO:0007669"/>
    <property type="project" value="UniProtKB-SubCell"/>
</dbReference>
<keyword evidence="5" id="KW-1185">Reference proteome</keyword>
<feature type="chain" id="PRO_5038163764" evidence="2">
    <location>
        <begin position="30"/>
        <end position="461"/>
    </location>
</feature>
<feature type="region of interest" description="Disordered" evidence="3">
    <location>
        <begin position="27"/>
        <end position="48"/>
    </location>
</feature>
<dbReference type="RefSeq" id="WP_191617128.1">
    <property type="nucleotide sequence ID" value="NZ_JACYFG010000032.1"/>
</dbReference>
<organism evidence="4 5">
    <name type="scientific">Pelagicoccus enzymogenes</name>
    <dbReference type="NCBI Taxonomy" id="2773457"/>
    <lineage>
        <taxon>Bacteria</taxon>
        <taxon>Pseudomonadati</taxon>
        <taxon>Verrucomicrobiota</taxon>
        <taxon>Opitutia</taxon>
        <taxon>Puniceicoccales</taxon>
        <taxon>Pelagicoccaceae</taxon>
        <taxon>Pelagicoccus</taxon>
    </lineage>
</organism>
<gene>
    <name evidence="4" type="ORF">IEN85_10960</name>
</gene>
<comment type="caution">
    <text evidence="4">The sequence shown here is derived from an EMBL/GenBank/DDBJ whole genome shotgun (WGS) entry which is preliminary data.</text>
</comment>
<protein>
    <submittedName>
        <fullName evidence="4">Efflux transporter outer membrane subunit</fullName>
    </submittedName>
</protein>
<name>A0A927F7Z3_9BACT</name>
<dbReference type="PANTHER" id="PTHR30203">
    <property type="entry name" value="OUTER MEMBRANE CATION EFFLUX PROTEIN"/>
    <property type="match status" value="1"/>
</dbReference>
<dbReference type="InterPro" id="IPR010131">
    <property type="entry name" value="MdtP/NodT-like"/>
</dbReference>
<comment type="similarity">
    <text evidence="1 2">Belongs to the outer membrane factor (OMF) (TC 1.B.17) family.</text>
</comment>
<dbReference type="AlphaFoldDB" id="A0A927F7Z3"/>
<keyword evidence="2" id="KW-0812">Transmembrane</keyword>
<evidence type="ECO:0000256" key="1">
    <source>
        <dbReference type="ARBA" id="ARBA00007613"/>
    </source>
</evidence>
<sequence>MKFQLAHFACVSLAGLLLASCQNTAPSNAAPQAEMNLPPAWSTPDSPNSSVSDWLASFGSHQLKSLAQEAEENNLGAERAYQRTQAVAAAARISKSLRLPSLNASLRSSESQSMLSFSPPSSAQSENHSLGLSARWEIDLWNRLGLEARSAIAEYQASQYDFEAFKLSLSGQVARSWFSAIEAKLQHELALASAKNFATNLESLERRYSRGLVDAFDLRLTRAQAASSNATALSRRSQKDASVRNLEALLGRYPAAELELAADLPALPPPPSSGIPATLLSRRPDILAQQNRLASALSLATAARRNWLPSLSLTASDGTLSNRFSDLLDSDFNVWSIAGELGASLFQGGRLEAQREQLDANQLAQLAAYQETILNAFREVETALRAEGDLRELEDATRLSAEENQLAEQQAWQLYERGLVDITAVLDAERRSFNARSLLISIQNQRLQNRINLHIALGGDL</sequence>